<dbReference type="EMBL" id="CAKKLH010000326">
    <property type="protein sequence ID" value="CAH0112482.1"/>
    <property type="molecule type" value="Genomic_DNA"/>
</dbReference>
<evidence type="ECO:0000256" key="1">
    <source>
        <dbReference type="SAM" id="SignalP"/>
    </source>
</evidence>
<gene>
    <name evidence="2" type="ORF">DGAL_LOCUS16202</name>
</gene>
<evidence type="ECO:0000313" key="2">
    <source>
        <dbReference type="EMBL" id="CAH0112482.1"/>
    </source>
</evidence>
<reference evidence="2" key="1">
    <citation type="submission" date="2021-11" db="EMBL/GenBank/DDBJ databases">
        <authorList>
            <person name="Schell T."/>
        </authorList>
    </citation>
    <scope>NUCLEOTIDE SEQUENCE</scope>
    <source>
        <strain evidence="2">M5</strain>
    </source>
</reference>
<dbReference type="AlphaFoldDB" id="A0A8J2S0P9"/>
<evidence type="ECO:0000313" key="3">
    <source>
        <dbReference type="Proteomes" id="UP000789390"/>
    </source>
</evidence>
<keyword evidence="1" id="KW-0732">Signal</keyword>
<accession>A0A8J2S0P9</accession>
<keyword evidence="3" id="KW-1185">Reference proteome</keyword>
<sequence>MNRLLNMLNMFPIIMFFVIISYTHAASLNTGKAFRSIETNEIPLQLNEANIKTAKPRLVAETPMLIIEPNQRPVRIPRPFVLWWSTLTQSVLQLLRQRTPTTTTSNPNQTFIATSPFPIFPAEDPSHIVNDIAAGLDTITVDAPPVFDSMPLE</sequence>
<feature type="chain" id="PRO_5035188403" evidence="1">
    <location>
        <begin position="26"/>
        <end position="153"/>
    </location>
</feature>
<protein>
    <submittedName>
        <fullName evidence="2">Uncharacterized protein</fullName>
    </submittedName>
</protein>
<name>A0A8J2S0P9_9CRUS</name>
<dbReference type="OrthoDB" id="10361244at2759"/>
<proteinExistence type="predicted"/>
<dbReference type="Proteomes" id="UP000789390">
    <property type="component" value="Unassembled WGS sequence"/>
</dbReference>
<comment type="caution">
    <text evidence="2">The sequence shown here is derived from an EMBL/GenBank/DDBJ whole genome shotgun (WGS) entry which is preliminary data.</text>
</comment>
<organism evidence="2 3">
    <name type="scientific">Daphnia galeata</name>
    <dbReference type="NCBI Taxonomy" id="27404"/>
    <lineage>
        <taxon>Eukaryota</taxon>
        <taxon>Metazoa</taxon>
        <taxon>Ecdysozoa</taxon>
        <taxon>Arthropoda</taxon>
        <taxon>Crustacea</taxon>
        <taxon>Branchiopoda</taxon>
        <taxon>Diplostraca</taxon>
        <taxon>Cladocera</taxon>
        <taxon>Anomopoda</taxon>
        <taxon>Daphniidae</taxon>
        <taxon>Daphnia</taxon>
    </lineage>
</organism>
<feature type="signal peptide" evidence="1">
    <location>
        <begin position="1"/>
        <end position="25"/>
    </location>
</feature>